<protein>
    <submittedName>
        <fullName evidence="2">Oxidoreductase, FAD-binding subunit</fullName>
    </submittedName>
</protein>
<dbReference type="InterPro" id="IPR036318">
    <property type="entry name" value="FAD-bd_PCMH-like_sf"/>
</dbReference>
<evidence type="ECO:0000259" key="1">
    <source>
        <dbReference type="PROSITE" id="PS51387"/>
    </source>
</evidence>
<evidence type="ECO:0000313" key="3">
    <source>
        <dbReference type="Proteomes" id="UP000002029"/>
    </source>
</evidence>
<dbReference type="SUPFAM" id="SSF56176">
    <property type="entry name" value="FAD-binding/transporter-associated domain-like"/>
    <property type="match status" value="1"/>
</dbReference>
<proteinExistence type="predicted"/>
<gene>
    <name evidence="2" type="ordered locus">Sros_5621</name>
</gene>
<dbReference type="InterPro" id="IPR002346">
    <property type="entry name" value="Mopterin_DH_FAD-bd"/>
</dbReference>
<dbReference type="InterPro" id="IPR005107">
    <property type="entry name" value="CO_DH_flav_C"/>
</dbReference>
<dbReference type="Pfam" id="PF03450">
    <property type="entry name" value="CO_deh_flav_C"/>
    <property type="match status" value="1"/>
</dbReference>
<dbReference type="GO" id="GO:0071949">
    <property type="term" value="F:FAD binding"/>
    <property type="evidence" value="ECO:0007669"/>
    <property type="project" value="InterPro"/>
</dbReference>
<dbReference type="Gene3D" id="3.30.390.50">
    <property type="entry name" value="CO dehydrogenase flavoprotein, C-terminal domain"/>
    <property type="match status" value="1"/>
</dbReference>
<dbReference type="STRING" id="479432.Sros_5621"/>
<dbReference type="InterPro" id="IPR051312">
    <property type="entry name" value="Diverse_Substr_Oxidored"/>
</dbReference>
<feature type="domain" description="FAD-binding PCMH-type" evidence="1">
    <location>
        <begin position="1"/>
        <end position="202"/>
    </location>
</feature>
<dbReference type="PANTHER" id="PTHR42659:SF9">
    <property type="entry name" value="XANTHINE DEHYDROGENASE FAD-BINDING SUBUNIT XDHB-RELATED"/>
    <property type="match status" value="1"/>
</dbReference>
<dbReference type="PANTHER" id="PTHR42659">
    <property type="entry name" value="XANTHINE DEHYDROGENASE SUBUNIT C-RELATED"/>
    <property type="match status" value="1"/>
</dbReference>
<dbReference type="Proteomes" id="UP000002029">
    <property type="component" value="Chromosome"/>
</dbReference>
<dbReference type="GO" id="GO:0016491">
    <property type="term" value="F:oxidoreductase activity"/>
    <property type="evidence" value="ECO:0007669"/>
    <property type="project" value="InterPro"/>
</dbReference>
<keyword evidence="3" id="KW-1185">Reference proteome</keyword>
<dbReference type="Pfam" id="PF00941">
    <property type="entry name" value="FAD_binding_5"/>
    <property type="match status" value="1"/>
</dbReference>
<reference evidence="2 3" key="1">
    <citation type="journal article" date="2010" name="Stand. Genomic Sci.">
        <title>Complete genome sequence of Streptosporangium roseum type strain (NI 9100).</title>
        <authorList>
            <person name="Nolan M."/>
            <person name="Sikorski J."/>
            <person name="Jando M."/>
            <person name="Lucas S."/>
            <person name="Lapidus A."/>
            <person name="Glavina Del Rio T."/>
            <person name="Chen F."/>
            <person name="Tice H."/>
            <person name="Pitluck S."/>
            <person name="Cheng J.F."/>
            <person name="Chertkov O."/>
            <person name="Sims D."/>
            <person name="Meincke L."/>
            <person name="Brettin T."/>
            <person name="Han C."/>
            <person name="Detter J.C."/>
            <person name="Bruce D."/>
            <person name="Goodwin L."/>
            <person name="Land M."/>
            <person name="Hauser L."/>
            <person name="Chang Y.J."/>
            <person name="Jeffries C.D."/>
            <person name="Ivanova N."/>
            <person name="Mavromatis K."/>
            <person name="Mikhailova N."/>
            <person name="Chen A."/>
            <person name="Palaniappan K."/>
            <person name="Chain P."/>
            <person name="Rohde M."/>
            <person name="Goker M."/>
            <person name="Bristow J."/>
            <person name="Eisen J.A."/>
            <person name="Markowitz V."/>
            <person name="Hugenholtz P."/>
            <person name="Kyrpides N.C."/>
            <person name="Klenk H.P."/>
        </authorList>
    </citation>
    <scope>NUCLEOTIDE SEQUENCE [LARGE SCALE GENOMIC DNA]</scope>
    <source>
        <strain evidence="3">ATCC 12428 / DSM 43021 / JCM 3005 / NI 9100</strain>
    </source>
</reference>
<dbReference type="KEGG" id="sro:Sros_5621"/>
<dbReference type="eggNOG" id="COG1319">
    <property type="taxonomic scope" value="Bacteria"/>
</dbReference>
<dbReference type="InterPro" id="IPR016169">
    <property type="entry name" value="FAD-bd_PCMH_sub2"/>
</dbReference>
<dbReference type="InterPro" id="IPR016166">
    <property type="entry name" value="FAD-bd_PCMH"/>
</dbReference>
<organism evidence="2 3">
    <name type="scientific">Streptosporangium roseum (strain ATCC 12428 / DSM 43021 / JCM 3005 / KCTC 9067 / NCIMB 10171 / NRRL 2505 / NI 9100)</name>
    <dbReference type="NCBI Taxonomy" id="479432"/>
    <lineage>
        <taxon>Bacteria</taxon>
        <taxon>Bacillati</taxon>
        <taxon>Actinomycetota</taxon>
        <taxon>Actinomycetes</taxon>
        <taxon>Streptosporangiales</taxon>
        <taxon>Streptosporangiaceae</taxon>
        <taxon>Streptosporangium</taxon>
    </lineage>
</organism>
<dbReference type="RefSeq" id="WP_012892110.1">
    <property type="nucleotide sequence ID" value="NC_013595.1"/>
</dbReference>
<dbReference type="InterPro" id="IPR036683">
    <property type="entry name" value="CO_DH_flav_C_dom_sf"/>
</dbReference>
<dbReference type="Gene3D" id="3.30.465.10">
    <property type="match status" value="1"/>
</dbReference>
<dbReference type="AlphaFoldDB" id="D2AR32"/>
<dbReference type="HOGENOM" id="CLU_058050_1_0_11"/>
<evidence type="ECO:0000313" key="2">
    <source>
        <dbReference type="EMBL" id="ACZ88373.1"/>
    </source>
</evidence>
<dbReference type="EMBL" id="CP001814">
    <property type="protein sequence ID" value="ACZ88373.1"/>
    <property type="molecule type" value="Genomic_DNA"/>
</dbReference>
<dbReference type="SUPFAM" id="SSF55447">
    <property type="entry name" value="CO dehydrogenase flavoprotein C-terminal domain-like"/>
    <property type="match status" value="1"/>
</dbReference>
<dbReference type="PROSITE" id="PS51387">
    <property type="entry name" value="FAD_PCMH"/>
    <property type="match status" value="1"/>
</dbReference>
<sequence length="308" mass="31723">MTVLTDLDQAARHAGEFRAGGTDLMARRPAGPYVDLRGLPGLSGLTWRPDGSVRIGALTTVAELAGDVRLRADHPALALTAQALATPQIRAVATVGGNLLQRNRCWYYRNPAFSCHQNGGDSCPARAGLTLYSAVIDTGPCVAPHPSSLAMALLACEASVEVHGRGPSPVGDLYGDGSDPARDHLLGPGEVLVAIDLPPPVPGERAAYHRAIGRSEAEWPLVEAVARLAQDGGGIARAAVAVGGVARTPLRLPEVEEALLAGEPLDRAAARAAARCTPTAQNGYKVALLTGTVLEVLERAAGAAEGGS</sequence>
<accession>D2AR32</accession>
<name>D2AR32_STRRD</name>
<dbReference type="SMART" id="SM01092">
    <property type="entry name" value="CO_deh_flav_C"/>
    <property type="match status" value="1"/>
</dbReference>